<keyword evidence="2" id="KW-1185">Reference proteome</keyword>
<protein>
    <submittedName>
        <fullName evidence="1">Uncharacterized protein</fullName>
    </submittedName>
</protein>
<dbReference type="EMBL" id="JWZX01003338">
    <property type="protein sequence ID" value="KOO21746.1"/>
    <property type="molecule type" value="Genomic_DNA"/>
</dbReference>
<name>A0A0M0J567_9EUKA</name>
<organism evidence="1 2">
    <name type="scientific">Chrysochromulina tobinii</name>
    <dbReference type="NCBI Taxonomy" id="1460289"/>
    <lineage>
        <taxon>Eukaryota</taxon>
        <taxon>Haptista</taxon>
        <taxon>Haptophyta</taxon>
        <taxon>Prymnesiophyceae</taxon>
        <taxon>Prymnesiales</taxon>
        <taxon>Chrysochromulinaceae</taxon>
        <taxon>Chrysochromulina</taxon>
    </lineage>
</organism>
<gene>
    <name evidence="1" type="ORF">Ctob_001312</name>
</gene>
<evidence type="ECO:0000313" key="2">
    <source>
        <dbReference type="Proteomes" id="UP000037460"/>
    </source>
</evidence>
<reference evidence="2" key="1">
    <citation type="journal article" date="2015" name="PLoS Genet.">
        <title>Genome Sequence and Transcriptome Analyses of Chrysochromulina tobin: Metabolic Tools for Enhanced Algal Fitness in the Prominent Order Prymnesiales (Haptophyceae).</title>
        <authorList>
            <person name="Hovde B.T."/>
            <person name="Deodato C.R."/>
            <person name="Hunsperger H.M."/>
            <person name="Ryken S.A."/>
            <person name="Yost W."/>
            <person name="Jha R.K."/>
            <person name="Patterson J."/>
            <person name="Monnat R.J. Jr."/>
            <person name="Barlow S.B."/>
            <person name="Starkenburg S.R."/>
            <person name="Cattolico R.A."/>
        </authorList>
    </citation>
    <scope>NUCLEOTIDE SEQUENCE</scope>
    <source>
        <strain evidence="2">CCMP291</strain>
    </source>
</reference>
<sequence length="650" mass="68670">MLLAVGNAQAVRRAEATMLTKHAGELIANQTLDFGKQDGVTEIEESLQANEVERRLNDQLWKTEEAGVISVPRRVALVPCVSNFSHFLDMCRKTIRLIEIGVPAMVLSRTHTQQYCYRWAALLAQELQAEGVEPAYFSFCSATVEQQQRVMKAADAADAAAGLPAGLLAPTPCLFTGARALAKHIKTTVSPGLIASTQGPNMMVALGLTPSIATAAALSATIEHSGQCTALRVLVAPAGDVSPAALELMFDPTPSGGRAQEYLAMGTFAGVLDPAPSPSPLAGKLSAAFTPPAGYTAHATMPIAYKTRPTLPDLPPHAGSSTDATYVPEPPLDEYWRQVVLDVVTPANAVDSAEVIERIGAWLVRHQPISLAVNGTTDDAVHASCSAALPTADESAAAALALERLPHLRVARRLFETSALCVYSVGDASRPCLTAQARPQDGEIFGELPPLGEMNEVTTFPVIGPAPNSVFFASYRPEYLRQQASRHGLVGRAANLKPASSSSSAAATVKAIVEAASSAETRGYLLELASYLQSAAVGPRRCVGKRTGLYGLQCPPLNGKLTALRCAELTTLDELLPFALVFAMTNAAPQAMLSIDPANDVLLDELPRLQLKAPGIAELVLVLHTEDLFASAQAQAGLARTLRPTELSLS</sequence>
<accession>A0A0M0J567</accession>
<dbReference type="OrthoDB" id="436969at2759"/>
<evidence type="ECO:0000313" key="1">
    <source>
        <dbReference type="EMBL" id="KOO21746.1"/>
    </source>
</evidence>
<proteinExistence type="predicted"/>
<dbReference type="AlphaFoldDB" id="A0A0M0J567"/>
<dbReference type="Proteomes" id="UP000037460">
    <property type="component" value="Unassembled WGS sequence"/>
</dbReference>
<comment type="caution">
    <text evidence="1">The sequence shown here is derived from an EMBL/GenBank/DDBJ whole genome shotgun (WGS) entry which is preliminary data.</text>
</comment>